<feature type="compositionally biased region" description="Basic and acidic residues" evidence="1">
    <location>
        <begin position="34"/>
        <end position="43"/>
    </location>
</feature>
<evidence type="ECO:0000313" key="3">
    <source>
        <dbReference type="Proteomes" id="UP001642484"/>
    </source>
</evidence>
<keyword evidence="3" id="KW-1185">Reference proteome</keyword>
<protein>
    <submittedName>
        <fullName evidence="2">Uncharacterized protein</fullName>
    </submittedName>
</protein>
<feature type="region of interest" description="Disordered" evidence="1">
    <location>
        <begin position="1"/>
        <end position="43"/>
    </location>
</feature>
<evidence type="ECO:0000256" key="1">
    <source>
        <dbReference type="SAM" id="MobiDB-lite"/>
    </source>
</evidence>
<organism evidence="2 3">
    <name type="scientific">Durusdinium trenchii</name>
    <dbReference type="NCBI Taxonomy" id="1381693"/>
    <lineage>
        <taxon>Eukaryota</taxon>
        <taxon>Sar</taxon>
        <taxon>Alveolata</taxon>
        <taxon>Dinophyceae</taxon>
        <taxon>Suessiales</taxon>
        <taxon>Symbiodiniaceae</taxon>
        <taxon>Durusdinium</taxon>
    </lineage>
</organism>
<comment type="caution">
    <text evidence="2">The sequence shown here is derived from an EMBL/GenBank/DDBJ whole genome shotgun (WGS) entry which is preliminary data.</text>
</comment>
<reference evidence="2 3" key="1">
    <citation type="submission" date="2024-02" db="EMBL/GenBank/DDBJ databases">
        <authorList>
            <person name="Chen Y."/>
            <person name="Shah S."/>
            <person name="Dougan E. K."/>
            <person name="Thang M."/>
            <person name="Chan C."/>
        </authorList>
    </citation>
    <scope>NUCLEOTIDE SEQUENCE [LARGE SCALE GENOMIC DNA]</scope>
</reference>
<name>A0ABP0IXM9_9DINO</name>
<proteinExistence type="predicted"/>
<feature type="compositionally biased region" description="Polar residues" evidence="1">
    <location>
        <begin position="1"/>
        <end position="10"/>
    </location>
</feature>
<accession>A0ABP0IXM9</accession>
<evidence type="ECO:0000313" key="2">
    <source>
        <dbReference type="EMBL" id="CAK9006823.1"/>
    </source>
</evidence>
<gene>
    <name evidence="2" type="ORF">CCMP2556_LOCUS8585</name>
</gene>
<dbReference type="Proteomes" id="UP001642484">
    <property type="component" value="Unassembled WGS sequence"/>
</dbReference>
<sequence length="101" mass="11151">MATRCRSSCPSRCLAPVGRPDRHPGEALGPSGMQKDHPGEDGRQRFFTACRTAAANSEGFLVLPLQPRQAWAAMMRWILEVSMEIDEEDRSTSVTPPSTFC</sequence>
<dbReference type="EMBL" id="CAXAMN010003903">
    <property type="protein sequence ID" value="CAK9006823.1"/>
    <property type="molecule type" value="Genomic_DNA"/>
</dbReference>